<accession>A0A6B2L0J9</accession>
<dbReference type="InterPro" id="IPR000542">
    <property type="entry name" value="Carn_acyl_trans"/>
</dbReference>
<keyword evidence="3" id="KW-0012">Acyltransferase</keyword>
<proteinExistence type="inferred from homology"/>
<name>A0A6B2L0J9_9EUKA</name>
<dbReference type="InterPro" id="IPR023213">
    <property type="entry name" value="CAT-like_dom_sf"/>
</dbReference>
<organism evidence="6">
    <name type="scientific">Arcella intermedia</name>
    <dbReference type="NCBI Taxonomy" id="1963864"/>
    <lineage>
        <taxon>Eukaryota</taxon>
        <taxon>Amoebozoa</taxon>
        <taxon>Tubulinea</taxon>
        <taxon>Elardia</taxon>
        <taxon>Arcellinida</taxon>
        <taxon>Sphaerothecina</taxon>
        <taxon>Arcellidae</taxon>
        <taxon>Arcella</taxon>
    </lineage>
</organism>
<evidence type="ECO:0000313" key="6">
    <source>
        <dbReference type="EMBL" id="NDV30431.1"/>
    </source>
</evidence>
<dbReference type="EMBL" id="GIBP01001462">
    <property type="protein sequence ID" value="NDV30431.1"/>
    <property type="molecule type" value="Transcribed_RNA"/>
</dbReference>
<dbReference type="Gene3D" id="3.30.559.70">
    <property type="entry name" value="Choline/Carnitine o-acyltransferase, domain 2"/>
    <property type="match status" value="1"/>
</dbReference>
<dbReference type="GO" id="GO:0016746">
    <property type="term" value="F:acyltransferase activity"/>
    <property type="evidence" value="ECO:0007669"/>
    <property type="project" value="UniProtKB-KW"/>
</dbReference>
<dbReference type="InterPro" id="IPR039551">
    <property type="entry name" value="Cho/carn_acyl_trans"/>
</dbReference>
<protein>
    <recommendedName>
        <fullName evidence="5">Choline/carnitine acyltransferase domain-containing protein</fullName>
    </recommendedName>
</protein>
<evidence type="ECO:0000259" key="5">
    <source>
        <dbReference type="Pfam" id="PF00755"/>
    </source>
</evidence>
<evidence type="ECO:0000256" key="4">
    <source>
        <dbReference type="PIRSR" id="PIRSR600542-1"/>
    </source>
</evidence>
<dbReference type="InterPro" id="IPR042231">
    <property type="entry name" value="Cho/carn_acyl_trans_2"/>
</dbReference>
<evidence type="ECO:0000256" key="2">
    <source>
        <dbReference type="ARBA" id="ARBA00022679"/>
    </source>
</evidence>
<dbReference type="Pfam" id="PF00755">
    <property type="entry name" value="Carn_acyltransf"/>
    <property type="match status" value="1"/>
</dbReference>
<feature type="active site" description="Proton acceptor" evidence="4">
    <location>
        <position position="301"/>
    </location>
</feature>
<dbReference type="SUPFAM" id="SSF52777">
    <property type="entry name" value="CoA-dependent acyltransferases"/>
    <property type="match status" value="2"/>
</dbReference>
<feature type="domain" description="Choline/carnitine acyltransferase" evidence="5">
    <location>
        <begin position="4"/>
        <end position="570"/>
    </location>
</feature>
<dbReference type="Gene3D" id="3.30.559.10">
    <property type="entry name" value="Chloramphenicol acetyltransferase-like domain"/>
    <property type="match status" value="1"/>
</dbReference>
<dbReference type="PANTHER" id="PTHR22589">
    <property type="entry name" value="CARNITINE O-ACYLTRANSFERASE"/>
    <property type="match status" value="1"/>
</dbReference>
<dbReference type="AlphaFoldDB" id="A0A6B2L0J9"/>
<evidence type="ECO:0000256" key="3">
    <source>
        <dbReference type="ARBA" id="ARBA00023315"/>
    </source>
</evidence>
<keyword evidence="2" id="KW-0808">Transferase</keyword>
<comment type="similarity">
    <text evidence="1">Belongs to the carnitine/choline acetyltransferase family.</text>
</comment>
<evidence type="ECO:0000256" key="1">
    <source>
        <dbReference type="ARBA" id="ARBA00005232"/>
    </source>
</evidence>
<sequence>MKPLPVPSLSETASKYLNSLKPILSQADYKRTEEIVADFIKPGGVGPDLHQRLVKRAADQAKVGKSWLQDWWLDVAYLRGRYPLPINLSCHLLVMDDYIDRTVYTQTQQAARMIVGSIQWKTMLDQGQIAPELQKKTKLCMNQYRTLFTSERVPRRDMDELVVVPASNTVVVLSENQIFSFELIERGTPLTLDEIDFQLRWIKEESRKKRAQFPFGIGEFTSLPREDWADIRNQLEKDPQNANLLSLIQKSVLVVSLDNNSPNCYNEQMYYTSAGIQDRWYDKITDFLVFENSKISVLLEHTPCDAPTVTYWVDNVIQSEFKLKRKFNHLASCNLSQPKAFHWNLPLEVAAKLPKAREAHMAVAKTKKYEMVIFPDWGVSEIQKLKASPDSFMQLSLQLAFYKMHKCIPATYESAQTRLFKNGRTEVVRTQSMEVLSFCETMENPQASLQSKYLKFRFAEAAHLKYISDAIVGKGCDRHLFGLRLIAKESGLPEHPIYSDAGYAAGSHHRLSTSSVPGKTLIGGFCNVVPDGYGCCYLNKEDKLCFSIVSETQSDPSSKVDAHLFAKALRESFNDIRSILLPPKSANL</sequence>
<reference evidence="6" key="1">
    <citation type="journal article" date="2020" name="J. Eukaryot. Microbiol.">
        <title>De novo Sequencing, Assembly and Annotation of the Transcriptome for the Free-Living Testate Amoeba Arcella intermedia.</title>
        <authorList>
            <person name="Ribeiro G.M."/>
            <person name="Porfirio-Sousa A.L."/>
            <person name="Maurer-Alcala X.X."/>
            <person name="Katz L.A."/>
            <person name="Lahr D.J.G."/>
        </authorList>
    </citation>
    <scope>NUCLEOTIDE SEQUENCE</scope>
</reference>